<evidence type="ECO:0000313" key="1">
    <source>
        <dbReference type="EMBL" id="KAI5671704.1"/>
    </source>
</evidence>
<dbReference type="Proteomes" id="UP001060085">
    <property type="component" value="Linkage Group LG03"/>
</dbReference>
<accession>A0ACC0BGA8</accession>
<reference evidence="2" key="1">
    <citation type="journal article" date="2023" name="Nat. Plants">
        <title>Single-cell RNA sequencing provides a high-resolution roadmap for understanding the multicellular compartmentation of specialized metabolism.</title>
        <authorList>
            <person name="Sun S."/>
            <person name="Shen X."/>
            <person name="Li Y."/>
            <person name="Li Y."/>
            <person name="Wang S."/>
            <person name="Li R."/>
            <person name="Zhang H."/>
            <person name="Shen G."/>
            <person name="Guo B."/>
            <person name="Wei J."/>
            <person name="Xu J."/>
            <person name="St-Pierre B."/>
            <person name="Chen S."/>
            <person name="Sun C."/>
        </authorList>
    </citation>
    <scope>NUCLEOTIDE SEQUENCE [LARGE SCALE GENOMIC DNA]</scope>
</reference>
<keyword evidence="2" id="KW-1185">Reference proteome</keyword>
<dbReference type="EMBL" id="CM044703">
    <property type="protein sequence ID" value="KAI5671704.1"/>
    <property type="molecule type" value="Genomic_DNA"/>
</dbReference>
<name>A0ACC0BGA8_CATRO</name>
<comment type="caution">
    <text evidence="1">The sequence shown here is derived from an EMBL/GenBank/DDBJ whole genome shotgun (WGS) entry which is preliminary data.</text>
</comment>
<evidence type="ECO:0000313" key="2">
    <source>
        <dbReference type="Proteomes" id="UP001060085"/>
    </source>
</evidence>
<sequence length="340" mass="38027">MPQLVRCSGRWASRLKKSHPQIKNQLLSFSFTTATTSSTSKPDSQSSSDSGRPCSPPPIQVGFTESAGRGVFATRRIEAGELIHTAKPILSHPSLTSLKSVCYFCLGRLPEKIPSQTDDHVVFCSDECRKQSEGFREVEKKANWSTFFEHCHMHGLKYPLLVKRLACLVISGAASADSLDILQPATLSSQMIFLMEKEFILLRSSFQDADITDKQLAFLTKEWYTGALARIRINSFRVEFAGSSYQDLFSSAAALVDSEAAVGTALYMLPSFYNHDCDPNTHIIWIQNADTRIKALREIEAGEEMRICYIDASMDYEARQVLLFEGFGFKCNCLRCSSHD</sequence>
<proteinExistence type="predicted"/>
<gene>
    <name evidence="1" type="ORF">M9H77_12068</name>
</gene>
<protein>
    <submittedName>
        <fullName evidence="1">Uncharacterized protein</fullName>
    </submittedName>
</protein>
<organism evidence="1 2">
    <name type="scientific">Catharanthus roseus</name>
    <name type="common">Madagascar periwinkle</name>
    <name type="synonym">Vinca rosea</name>
    <dbReference type="NCBI Taxonomy" id="4058"/>
    <lineage>
        <taxon>Eukaryota</taxon>
        <taxon>Viridiplantae</taxon>
        <taxon>Streptophyta</taxon>
        <taxon>Embryophyta</taxon>
        <taxon>Tracheophyta</taxon>
        <taxon>Spermatophyta</taxon>
        <taxon>Magnoliopsida</taxon>
        <taxon>eudicotyledons</taxon>
        <taxon>Gunneridae</taxon>
        <taxon>Pentapetalae</taxon>
        <taxon>asterids</taxon>
        <taxon>lamiids</taxon>
        <taxon>Gentianales</taxon>
        <taxon>Apocynaceae</taxon>
        <taxon>Rauvolfioideae</taxon>
        <taxon>Vinceae</taxon>
        <taxon>Catharanthinae</taxon>
        <taxon>Catharanthus</taxon>
    </lineage>
</organism>